<dbReference type="HAMAP" id="MF_00651">
    <property type="entry name" value="Nuclease_YqgF"/>
    <property type="match status" value="1"/>
</dbReference>
<comment type="similarity">
    <text evidence="5">Belongs to the YqgF HJR family.</text>
</comment>
<comment type="subcellular location">
    <subcellularLocation>
        <location evidence="5">Cytoplasm</location>
    </subcellularLocation>
</comment>
<dbReference type="SMART" id="SM00732">
    <property type="entry name" value="YqgFc"/>
    <property type="match status" value="1"/>
</dbReference>
<dbReference type="RefSeq" id="WP_158352083.1">
    <property type="nucleotide sequence ID" value="NZ_CP032998.1"/>
</dbReference>
<dbReference type="NCBIfam" id="TIGR00250">
    <property type="entry name" value="RNAse_H_YqgF"/>
    <property type="match status" value="1"/>
</dbReference>
<accession>A0A4D6YEP9</accession>
<keyword evidence="3 5" id="KW-0540">Nuclease</keyword>
<reference evidence="7 8" key="1">
    <citation type="submission" date="2018-10" db="EMBL/GenBank/DDBJ databases">
        <title>Comparative functional genomics of the obligate endosymbiont Buchnera aphidicola.</title>
        <authorList>
            <person name="Chong R.A."/>
        </authorList>
    </citation>
    <scope>NUCLEOTIDE SEQUENCE [LARGE SCALE GENOMIC DNA]</scope>
    <source>
        <strain evidence="7 8">Ssp</strain>
    </source>
</reference>
<evidence type="ECO:0000256" key="5">
    <source>
        <dbReference type="HAMAP-Rule" id="MF_00651"/>
    </source>
</evidence>
<name>A0A4D6YEP9_9GAMM</name>
<evidence type="ECO:0000313" key="8">
    <source>
        <dbReference type="Proteomes" id="UP000298636"/>
    </source>
</evidence>
<sequence length="146" mass="16813">MFILSFDFGTKNIGVAVGQQITSTATSLNSIKVKNGKPNWHTISSLISSWKPKLIILGYPLNMNGTKQKITNQVKKFSKSLYKRFCIKIYLHDERLTTKEAKSYLFTQGGYKNLKKNKIDSVSAVLILESWIKHTKKYKYINYIQK</sequence>
<dbReference type="PANTHER" id="PTHR33317:SF4">
    <property type="entry name" value="POLYNUCLEOTIDYL TRANSFERASE, RIBONUCLEASE H-LIKE SUPERFAMILY PROTEIN"/>
    <property type="match status" value="1"/>
</dbReference>
<dbReference type="Proteomes" id="UP000298636">
    <property type="component" value="Chromosome"/>
</dbReference>
<dbReference type="InterPro" id="IPR005227">
    <property type="entry name" value="YqgF"/>
</dbReference>
<feature type="domain" description="YqgF/RNase H-like" evidence="6">
    <location>
        <begin position="1"/>
        <end position="101"/>
    </location>
</feature>
<evidence type="ECO:0000256" key="3">
    <source>
        <dbReference type="ARBA" id="ARBA00022722"/>
    </source>
</evidence>
<dbReference type="CDD" id="cd16964">
    <property type="entry name" value="YqgF"/>
    <property type="match status" value="1"/>
</dbReference>
<dbReference type="InterPro" id="IPR006641">
    <property type="entry name" value="YqgF/RNaseH-like_dom"/>
</dbReference>
<dbReference type="SUPFAM" id="SSF53098">
    <property type="entry name" value="Ribonuclease H-like"/>
    <property type="match status" value="1"/>
</dbReference>
<dbReference type="GO" id="GO:0005829">
    <property type="term" value="C:cytosol"/>
    <property type="evidence" value="ECO:0007669"/>
    <property type="project" value="TreeGrafter"/>
</dbReference>
<dbReference type="GO" id="GO:0000967">
    <property type="term" value="P:rRNA 5'-end processing"/>
    <property type="evidence" value="ECO:0007669"/>
    <property type="project" value="UniProtKB-UniRule"/>
</dbReference>
<dbReference type="PANTHER" id="PTHR33317">
    <property type="entry name" value="POLYNUCLEOTIDYL TRANSFERASE, RIBONUCLEASE H-LIKE SUPERFAMILY PROTEIN"/>
    <property type="match status" value="1"/>
</dbReference>
<gene>
    <name evidence="7" type="primary">ruvX</name>
    <name evidence="5" type="synonym">yqgF</name>
    <name evidence="7" type="ORF">D9V79_01760</name>
</gene>
<evidence type="ECO:0000256" key="1">
    <source>
        <dbReference type="ARBA" id="ARBA00022490"/>
    </source>
</evidence>
<keyword evidence="1 5" id="KW-0963">Cytoplasm</keyword>
<dbReference type="EC" id="3.1.-.-" evidence="5"/>
<evidence type="ECO:0000259" key="6">
    <source>
        <dbReference type="SMART" id="SM00732"/>
    </source>
</evidence>
<dbReference type="EMBL" id="CP032998">
    <property type="protein sequence ID" value="QCI26503.1"/>
    <property type="molecule type" value="Genomic_DNA"/>
</dbReference>
<dbReference type="InterPro" id="IPR012337">
    <property type="entry name" value="RNaseH-like_sf"/>
</dbReference>
<dbReference type="OrthoDB" id="9796140at2"/>
<dbReference type="GO" id="GO:0004518">
    <property type="term" value="F:nuclease activity"/>
    <property type="evidence" value="ECO:0007669"/>
    <property type="project" value="UniProtKB-KW"/>
</dbReference>
<keyword evidence="2 5" id="KW-0690">Ribosome biogenesis</keyword>
<proteinExistence type="inferred from homology"/>
<dbReference type="Gene3D" id="3.30.420.140">
    <property type="entry name" value="YqgF/RNase H-like domain"/>
    <property type="match status" value="1"/>
</dbReference>
<keyword evidence="8" id="KW-1185">Reference proteome</keyword>
<comment type="function">
    <text evidence="5">Could be a nuclease involved in processing of the 5'-end of pre-16S rRNA.</text>
</comment>
<evidence type="ECO:0000256" key="2">
    <source>
        <dbReference type="ARBA" id="ARBA00022517"/>
    </source>
</evidence>
<dbReference type="AlphaFoldDB" id="A0A4D6YEP9"/>
<dbReference type="InterPro" id="IPR037027">
    <property type="entry name" value="YqgF/RNaseH-like_dom_sf"/>
</dbReference>
<dbReference type="GO" id="GO:0016788">
    <property type="term" value="F:hydrolase activity, acting on ester bonds"/>
    <property type="evidence" value="ECO:0007669"/>
    <property type="project" value="UniProtKB-UniRule"/>
</dbReference>
<protein>
    <recommendedName>
        <fullName evidence="5">Putative pre-16S rRNA nuclease</fullName>
        <ecNumber evidence="5">3.1.-.-</ecNumber>
    </recommendedName>
</protein>
<evidence type="ECO:0000313" key="7">
    <source>
        <dbReference type="EMBL" id="QCI26503.1"/>
    </source>
</evidence>
<evidence type="ECO:0000256" key="4">
    <source>
        <dbReference type="ARBA" id="ARBA00022801"/>
    </source>
</evidence>
<organism evidence="7 8">
    <name type="scientific">Buchnera aphidicola</name>
    <name type="common">Stegophylla sp.</name>
    <dbReference type="NCBI Taxonomy" id="2315800"/>
    <lineage>
        <taxon>Bacteria</taxon>
        <taxon>Pseudomonadati</taxon>
        <taxon>Pseudomonadota</taxon>
        <taxon>Gammaproteobacteria</taxon>
        <taxon>Enterobacterales</taxon>
        <taxon>Erwiniaceae</taxon>
        <taxon>Buchnera</taxon>
    </lineage>
</organism>
<dbReference type="Pfam" id="PF03652">
    <property type="entry name" value="RuvX"/>
    <property type="match status" value="1"/>
</dbReference>
<keyword evidence="4 5" id="KW-0378">Hydrolase</keyword>